<evidence type="ECO:0000256" key="3">
    <source>
        <dbReference type="ARBA" id="ARBA00004922"/>
    </source>
</evidence>
<feature type="domain" description="Ribophorin II N-terminal" evidence="13">
    <location>
        <begin position="3"/>
        <end position="104"/>
    </location>
</feature>
<name>A0A8E0RZB9_9TREM</name>
<comment type="function">
    <text evidence="1 12">Subunit of the oligosaccharyl transferase (OST) complex that catalyzes the initial transfer of a defined glycan (Glc(3)Man(9)GlcNAc(2) in eukaryotes) from the lipid carrier dolichol-pyrophosphate to an asparagine residue within an Asn-X-Ser/Thr consensus motif in nascent polypeptide chains, the first step in protein N-glycosylation. N-glycosylation occurs cotranslationally and the complex associates with the Sec61 complex at the channel-forming translocon complex that mediates protein translocation across the endoplasmic reticulum (ER). All subunits are required for a maximal enzyme activity.</text>
</comment>
<evidence type="ECO:0000256" key="8">
    <source>
        <dbReference type="ARBA" id="ARBA00022824"/>
    </source>
</evidence>
<evidence type="ECO:0000256" key="4">
    <source>
        <dbReference type="ARBA" id="ARBA00009038"/>
    </source>
</evidence>
<dbReference type="Pfam" id="PF23860">
    <property type="entry name" value="Ribophorin_II_3rd"/>
    <property type="match status" value="1"/>
</dbReference>
<evidence type="ECO:0000256" key="7">
    <source>
        <dbReference type="ARBA" id="ARBA00022729"/>
    </source>
</evidence>
<dbReference type="Pfam" id="PF25147">
    <property type="entry name" value="Ribophorin_II_C"/>
    <property type="match status" value="1"/>
</dbReference>
<dbReference type="PANTHER" id="PTHR12640">
    <property type="entry name" value="RIBOPHORIN II"/>
    <property type="match status" value="1"/>
</dbReference>
<feature type="transmembrane region" description="Helical" evidence="12">
    <location>
        <begin position="453"/>
        <end position="477"/>
    </location>
</feature>
<keyword evidence="7" id="KW-0732">Signal</keyword>
<keyword evidence="17" id="KW-1185">Reference proteome</keyword>
<comment type="similarity">
    <text evidence="4 12">Belongs to the SWP1 family.</text>
</comment>
<dbReference type="Pfam" id="PF05817">
    <property type="entry name" value="Ribophorin_II"/>
    <property type="match status" value="1"/>
</dbReference>
<keyword evidence="8 12" id="KW-0256">Endoplasmic reticulum</keyword>
<accession>A0A8E0RZB9</accession>
<evidence type="ECO:0000313" key="16">
    <source>
        <dbReference type="EMBL" id="KAA0195323.1"/>
    </source>
</evidence>
<protein>
    <recommendedName>
        <fullName evidence="5 12">Dolichyl-diphosphooligosaccharide--protein glycosyltransferase subunit 2</fullName>
    </recommendedName>
    <alternativeName>
        <fullName evidence="12">Ribophorin-2</fullName>
    </alternativeName>
</protein>
<dbReference type="InterPro" id="IPR055374">
    <property type="entry name" value="Ribophorin_II_3rd"/>
</dbReference>
<evidence type="ECO:0000256" key="5">
    <source>
        <dbReference type="ARBA" id="ARBA00017612"/>
    </source>
</evidence>
<keyword evidence="9 12" id="KW-1133">Transmembrane helix</keyword>
<keyword evidence="10 12" id="KW-0472">Membrane</keyword>
<evidence type="ECO:0000259" key="14">
    <source>
        <dbReference type="Pfam" id="PF23860"/>
    </source>
</evidence>
<dbReference type="AlphaFoldDB" id="A0A8E0RZB9"/>
<comment type="subunit">
    <text evidence="11">Component of the oligosaccharyltransferase (OST) complex. OST exists in two different complex forms which contain common core subunits RPN1, RPN2, OST48, OST4, DAD1 and TMEM258, either STT3A or STT3B as catalytic subunits, and form-specific accessory subunits. STT3A complex assembly occurs through the formation of 3 subcomplexes. Subcomplex 1 contains RPN1 and TMEM258, subcomplex 2 contains the STT3A-specific subunits STT3A, DC2/OSTC, and KCP2 as well as the core subunit OST4, and subcomplex 3 contains RPN2, DAD1, and OST48. The STT3A complex can form stable complexes with the Sec61 complex or with both the Sec61 and TRAP complexes. Interacts with DDI2. Interacts with TMEM35A/NACHO.</text>
</comment>
<evidence type="ECO:0000313" key="17">
    <source>
        <dbReference type="Proteomes" id="UP000728185"/>
    </source>
</evidence>
<feature type="domain" description="Ribophorin II third" evidence="14">
    <location>
        <begin position="275"/>
        <end position="386"/>
    </location>
</feature>
<dbReference type="InterPro" id="IPR055373">
    <property type="entry name" value="Ribophorin_II_N"/>
</dbReference>
<dbReference type="Proteomes" id="UP000728185">
    <property type="component" value="Unassembled WGS sequence"/>
</dbReference>
<evidence type="ECO:0000256" key="2">
    <source>
        <dbReference type="ARBA" id="ARBA00004477"/>
    </source>
</evidence>
<dbReference type="GO" id="GO:0006487">
    <property type="term" value="P:protein N-linked glycosylation"/>
    <property type="evidence" value="ECO:0007669"/>
    <property type="project" value="UniProtKB-UniRule"/>
</dbReference>
<evidence type="ECO:0000256" key="11">
    <source>
        <dbReference type="ARBA" id="ARBA00046750"/>
    </source>
</evidence>
<dbReference type="PANTHER" id="PTHR12640:SF0">
    <property type="entry name" value="DOLICHYL-DIPHOSPHOOLIGOSACCHARIDE--PROTEIN GLYCOSYLTRANSFERASE SUBUNIT 2"/>
    <property type="match status" value="1"/>
</dbReference>
<keyword evidence="6 12" id="KW-0812">Transmembrane</keyword>
<dbReference type="UniPathway" id="UPA00378"/>
<comment type="caution">
    <text evidence="16">The sequence shown here is derived from an EMBL/GenBank/DDBJ whole genome shotgun (WGS) entry which is preliminary data.</text>
</comment>
<feature type="transmembrane region" description="Helical" evidence="12">
    <location>
        <begin position="514"/>
        <end position="533"/>
    </location>
</feature>
<evidence type="ECO:0000259" key="13">
    <source>
        <dbReference type="Pfam" id="PF05817"/>
    </source>
</evidence>
<evidence type="ECO:0000259" key="15">
    <source>
        <dbReference type="Pfam" id="PF25147"/>
    </source>
</evidence>
<evidence type="ECO:0000256" key="6">
    <source>
        <dbReference type="ARBA" id="ARBA00022692"/>
    </source>
</evidence>
<evidence type="ECO:0000256" key="12">
    <source>
        <dbReference type="RuleBase" id="RU366029"/>
    </source>
</evidence>
<comment type="subcellular location">
    <subcellularLocation>
        <location evidence="2 12">Endoplasmic reticulum membrane</location>
        <topology evidence="2 12">Multi-pass membrane protein</topology>
    </subcellularLocation>
</comment>
<evidence type="ECO:0000256" key="9">
    <source>
        <dbReference type="ARBA" id="ARBA00022989"/>
    </source>
</evidence>
<organism evidence="16 17">
    <name type="scientific">Fasciolopsis buskii</name>
    <dbReference type="NCBI Taxonomy" id="27845"/>
    <lineage>
        <taxon>Eukaryota</taxon>
        <taxon>Metazoa</taxon>
        <taxon>Spiralia</taxon>
        <taxon>Lophotrochozoa</taxon>
        <taxon>Platyhelminthes</taxon>
        <taxon>Trematoda</taxon>
        <taxon>Digenea</taxon>
        <taxon>Plagiorchiida</taxon>
        <taxon>Echinostomata</taxon>
        <taxon>Echinostomatoidea</taxon>
        <taxon>Fasciolidae</taxon>
        <taxon>Fasciolopsis</taxon>
    </lineage>
</organism>
<proteinExistence type="inferred from homology"/>
<gene>
    <name evidence="16" type="ORF">FBUS_10092</name>
</gene>
<evidence type="ECO:0000256" key="1">
    <source>
        <dbReference type="ARBA" id="ARBA00002791"/>
    </source>
</evidence>
<dbReference type="EMBL" id="LUCM01003786">
    <property type="protein sequence ID" value="KAA0195323.1"/>
    <property type="molecule type" value="Genomic_DNA"/>
</dbReference>
<dbReference type="InterPro" id="IPR056790">
    <property type="entry name" value="Ribophorin_II_C"/>
</dbReference>
<dbReference type="OrthoDB" id="432292at2759"/>
<dbReference type="InterPro" id="IPR008814">
    <property type="entry name" value="Swp1"/>
</dbReference>
<reference evidence="16" key="1">
    <citation type="submission" date="2019-05" db="EMBL/GenBank/DDBJ databases">
        <title>Annotation for the trematode Fasciolopsis buski.</title>
        <authorList>
            <person name="Choi Y.-J."/>
        </authorList>
    </citation>
    <scope>NUCLEOTIDE SEQUENCE</scope>
    <source>
        <strain evidence="16">HT</strain>
        <tissue evidence="16">Whole worm</tissue>
    </source>
</reference>
<evidence type="ECO:0000256" key="10">
    <source>
        <dbReference type="ARBA" id="ARBA00023136"/>
    </source>
</evidence>
<comment type="pathway">
    <text evidence="3 12">Protein modification; protein glycosylation.</text>
</comment>
<sequence length="549" mass="60139">MAYLFQTVVKLGLSKAFMKPFFDAINDVLEQADELNGNQLFFEKGIYTTTMASKGIADLLNSYGETGGISEAKLTKLVNFLYVRRHSTNLRAAAHLVAALKAFAQGQIITPISIALGTQSAANFVNMFATGGALHAVSPRLHLRLFDLWGESLSPKKFTVKAAGLYAIRGPNKLRELTGPEERGLFSSPNDTSYFELSLAYKDGSLPAPNWYELEITIQQKVNKTNTMLLGANVQLPLRVLVHPKVVEPLLKIGDGAHDKYQTDIKLTPNSRATGSGISGSIPVEIGQGLLLSFRIVDNRTGETPLTAHQAFVQFTHQETGQSITFICHESAATEFANAKVYQLNLDFENSAEDFDNLDGIYKMELLAGDSLFSKPIQWHMADVNLHFGGPRGSDSTRRIAEAADISRQKSPTAAGMKRANGLNPLVGTGPTKAKHSIEHVFRPPERRAPRPLAWAFTALCALPLLGLLISWSIIGFNLSNFRLSLSAIIFHTGFIAILVLYCIYWFKLDMFTTLGYLGILGVPTFLAGNSVLRAQLAARQALPRANKK</sequence>
<feature type="transmembrane region" description="Helical" evidence="12">
    <location>
        <begin position="489"/>
        <end position="508"/>
    </location>
</feature>
<feature type="domain" description="Ribophorin II C-terminal" evidence="15">
    <location>
        <begin position="442"/>
        <end position="539"/>
    </location>
</feature>
<dbReference type="GO" id="GO:0008250">
    <property type="term" value="C:oligosaccharyltransferase complex"/>
    <property type="evidence" value="ECO:0007669"/>
    <property type="project" value="UniProtKB-UniRule"/>
</dbReference>